<dbReference type="EMBL" id="JAUFQS010000047">
    <property type="protein sequence ID" value="MDN3690493.1"/>
    <property type="molecule type" value="Genomic_DNA"/>
</dbReference>
<dbReference type="Pfam" id="PF07221">
    <property type="entry name" value="GlcNAc_2-epim"/>
    <property type="match status" value="1"/>
</dbReference>
<gene>
    <name evidence="3" type="ORF">QWZ15_21925</name>
</gene>
<dbReference type="InterPro" id="IPR010819">
    <property type="entry name" value="AGE/CE"/>
</dbReference>
<dbReference type="Proteomes" id="UP001236663">
    <property type="component" value="Unassembled WGS sequence"/>
</dbReference>
<comment type="similarity">
    <text evidence="1">Belongs to the N-acylglucosamine 2-epimerase family.</text>
</comment>
<dbReference type="PANTHER" id="PTHR15108">
    <property type="entry name" value="N-ACYLGLUCOSAMINE-2-EPIMERASE"/>
    <property type="match status" value="1"/>
</dbReference>
<organism evidence="3 4">
    <name type="scientific">Cyclobacterium jeungdonense</name>
    <dbReference type="NCBI Taxonomy" id="708087"/>
    <lineage>
        <taxon>Bacteria</taxon>
        <taxon>Pseudomonadati</taxon>
        <taxon>Bacteroidota</taxon>
        <taxon>Cytophagia</taxon>
        <taxon>Cytophagales</taxon>
        <taxon>Cyclobacteriaceae</taxon>
        <taxon>Cyclobacterium</taxon>
    </lineage>
</organism>
<evidence type="ECO:0000256" key="2">
    <source>
        <dbReference type="ARBA" id="ARBA00023235"/>
    </source>
</evidence>
<evidence type="ECO:0000256" key="1">
    <source>
        <dbReference type="ARBA" id="ARBA00008558"/>
    </source>
</evidence>
<dbReference type="InterPro" id="IPR008928">
    <property type="entry name" value="6-hairpin_glycosidase_sf"/>
</dbReference>
<dbReference type="Gene3D" id="1.50.10.10">
    <property type="match status" value="1"/>
</dbReference>
<dbReference type="RefSeq" id="WP_163383024.1">
    <property type="nucleotide sequence ID" value="NZ_JAUFQS010000047.1"/>
</dbReference>
<dbReference type="InterPro" id="IPR012341">
    <property type="entry name" value="6hp_glycosidase-like_sf"/>
</dbReference>
<sequence length="509" mass="60393">MNLTEPDKMIFIYNNFKKIVELIYNRYLKFIFISIFFFSNHSSFAQDLMSGDYWKKQVIHDVLEPWTKFARDEEYGSFHTLLDKDWKVGEKQEKYPGMIARHLFSYSVGYHLTGDEKYLELASETFDYLIENGWDHQYGGWFYELDRSGNAVSLDKDMFMHAYAITGLAMYYIVTRDKEVKNYLDKSIDVMENHAWDDINGGGYFRRLNRDFSIINSDKVFSPQLAPVSGYLLYLYAATMEEKYLQKSEQLLEMTLARMKDRKSGWIMEGFDRNWNSLEQMNEMMNTGHNVEVAWMLMRLYAITGKENYKEEAMKLNEQLLKYAFDNETGIWYHKLRIDNPKMHSEDSPWWVQAYGNMFQLYLYALSDEGKSLCNFKKGATFWNNSFIDREKGGTYLSVDKHGNYINSSKAVVTKTSYHSVENGFLTMLYLDYWINEQPVSLYYNINSAATEKLFPLLLEDFNYDIKKVRIDRRGWKKIDQESGFIHLPQKTKYKMEVVLQKKQSKPRN</sequence>
<dbReference type="SUPFAM" id="SSF48208">
    <property type="entry name" value="Six-hairpin glycosidases"/>
    <property type="match status" value="1"/>
</dbReference>
<name>A0ABT8CG20_9BACT</name>
<reference evidence="4" key="1">
    <citation type="journal article" date="2019" name="Int. J. Syst. Evol. Microbiol.">
        <title>The Global Catalogue of Microorganisms (GCM) 10K type strain sequencing project: providing services to taxonomists for standard genome sequencing and annotation.</title>
        <authorList>
            <consortium name="The Broad Institute Genomics Platform"/>
            <consortium name="The Broad Institute Genome Sequencing Center for Infectious Disease"/>
            <person name="Wu L."/>
            <person name="Ma J."/>
        </authorList>
    </citation>
    <scope>NUCLEOTIDE SEQUENCE [LARGE SCALE GENOMIC DNA]</scope>
    <source>
        <strain evidence="4">CECT 7706</strain>
    </source>
</reference>
<proteinExistence type="inferred from homology"/>
<keyword evidence="4" id="KW-1185">Reference proteome</keyword>
<evidence type="ECO:0000313" key="3">
    <source>
        <dbReference type="EMBL" id="MDN3690493.1"/>
    </source>
</evidence>
<comment type="caution">
    <text evidence="3">The sequence shown here is derived from an EMBL/GenBank/DDBJ whole genome shotgun (WGS) entry which is preliminary data.</text>
</comment>
<accession>A0ABT8CG20</accession>
<protein>
    <submittedName>
        <fullName evidence="3">AGE family epimerase/isomerase</fullName>
    </submittedName>
</protein>
<evidence type="ECO:0000313" key="4">
    <source>
        <dbReference type="Proteomes" id="UP001236663"/>
    </source>
</evidence>
<keyword evidence="2" id="KW-0413">Isomerase</keyword>